<reference evidence="1" key="1">
    <citation type="submission" date="2021-08" db="EMBL/GenBank/DDBJ databases">
        <title>The first chromosome-level gecko genome reveals the dynamic sex chromosomes of Neotropical dwarf geckos (Sphaerodactylidae: Sphaerodactylus).</title>
        <authorList>
            <person name="Pinto B.J."/>
            <person name="Keating S.E."/>
            <person name="Gamble T."/>
        </authorList>
    </citation>
    <scope>NUCLEOTIDE SEQUENCE</scope>
    <source>
        <strain evidence="1">TG3544</strain>
    </source>
</reference>
<accession>A0ACB8F8J7</accession>
<sequence length="134" mass="15086">MHTEGRCKSNMGVPSCHSALLPPFQSTSLSPARVKMYSNLRTAVSTLVFGFAVERLHSFSKKLESPSIICRADLAGSAEWTTRELRLKGPKQHCAAFQMKMIHNGSRRHQQAETSRNDTRHADQYKRFPAVVFP</sequence>
<dbReference type="Proteomes" id="UP000827872">
    <property type="component" value="Linkage Group LG08"/>
</dbReference>
<protein>
    <submittedName>
        <fullName evidence="1">Uncharacterized protein</fullName>
    </submittedName>
</protein>
<organism evidence="1 2">
    <name type="scientific">Sphaerodactylus townsendi</name>
    <dbReference type="NCBI Taxonomy" id="933632"/>
    <lineage>
        <taxon>Eukaryota</taxon>
        <taxon>Metazoa</taxon>
        <taxon>Chordata</taxon>
        <taxon>Craniata</taxon>
        <taxon>Vertebrata</taxon>
        <taxon>Euteleostomi</taxon>
        <taxon>Lepidosauria</taxon>
        <taxon>Squamata</taxon>
        <taxon>Bifurcata</taxon>
        <taxon>Gekkota</taxon>
        <taxon>Sphaerodactylidae</taxon>
        <taxon>Sphaerodactylus</taxon>
    </lineage>
</organism>
<evidence type="ECO:0000313" key="2">
    <source>
        <dbReference type="Proteomes" id="UP000827872"/>
    </source>
</evidence>
<gene>
    <name evidence="1" type="ORF">K3G42_004049</name>
</gene>
<name>A0ACB8F8J7_9SAUR</name>
<comment type="caution">
    <text evidence="1">The sequence shown here is derived from an EMBL/GenBank/DDBJ whole genome shotgun (WGS) entry which is preliminary data.</text>
</comment>
<dbReference type="EMBL" id="CM037621">
    <property type="protein sequence ID" value="KAH8001313.1"/>
    <property type="molecule type" value="Genomic_DNA"/>
</dbReference>
<keyword evidence="2" id="KW-1185">Reference proteome</keyword>
<evidence type="ECO:0000313" key="1">
    <source>
        <dbReference type="EMBL" id="KAH8001313.1"/>
    </source>
</evidence>
<proteinExistence type="predicted"/>